<dbReference type="EMBL" id="KZ825818">
    <property type="protein sequence ID" value="PYH97860.1"/>
    <property type="molecule type" value="Genomic_DNA"/>
</dbReference>
<protein>
    <submittedName>
        <fullName evidence="1">Uncharacterized protein</fullName>
    </submittedName>
</protein>
<dbReference type="OrthoDB" id="3350591at2759"/>
<proteinExistence type="predicted"/>
<reference evidence="1 2" key="1">
    <citation type="submission" date="2018-02" db="EMBL/GenBank/DDBJ databases">
        <title>The genomes of Aspergillus section Nigri reveals drivers in fungal speciation.</title>
        <authorList>
            <consortium name="DOE Joint Genome Institute"/>
            <person name="Vesth T.C."/>
            <person name="Nybo J."/>
            <person name="Theobald S."/>
            <person name="Brandl J."/>
            <person name="Frisvad J.C."/>
            <person name="Nielsen K.F."/>
            <person name="Lyhne E.K."/>
            <person name="Kogle M.E."/>
            <person name="Kuo A."/>
            <person name="Riley R."/>
            <person name="Clum A."/>
            <person name="Nolan M."/>
            <person name="Lipzen A."/>
            <person name="Salamov A."/>
            <person name="Henrissat B."/>
            <person name="Wiebenga A."/>
            <person name="De vries R.P."/>
            <person name="Grigoriev I.V."/>
            <person name="Mortensen U.H."/>
            <person name="Andersen M.R."/>
            <person name="Baker S.E."/>
        </authorList>
    </citation>
    <scope>NUCLEOTIDE SEQUENCE [LARGE SCALE GENOMIC DNA]</scope>
    <source>
        <strain evidence="1 2">CBS 707.79</strain>
    </source>
</reference>
<keyword evidence="2" id="KW-1185">Reference proteome</keyword>
<dbReference type="STRING" id="1448320.A0A319DK22"/>
<dbReference type="VEuPathDB" id="FungiDB:BO71DRAFT_426731"/>
<evidence type="ECO:0000313" key="2">
    <source>
        <dbReference type="Proteomes" id="UP000247810"/>
    </source>
</evidence>
<organism evidence="1 2">
    <name type="scientific">Aspergillus ellipticus CBS 707.79</name>
    <dbReference type="NCBI Taxonomy" id="1448320"/>
    <lineage>
        <taxon>Eukaryota</taxon>
        <taxon>Fungi</taxon>
        <taxon>Dikarya</taxon>
        <taxon>Ascomycota</taxon>
        <taxon>Pezizomycotina</taxon>
        <taxon>Eurotiomycetes</taxon>
        <taxon>Eurotiomycetidae</taxon>
        <taxon>Eurotiales</taxon>
        <taxon>Aspergillaceae</taxon>
        <taxon>Aspergillus</taxon>
        <taxon>Aspergillus subgen. Circumdati</taxon>
    </lineage>
</organism>
<accession>A0A319DK22</accession>
<gene>
    <name evidence="1" type="ORF">BO71DRAFT_426731</name>
</gene>
<dbReference type="AlphaFoldDB" id="A0A319DK22"/>
<evidence type="ECO:0000313" key="1">
    <source>
        <dbReference type="EMBL" id="PYH97860.1"/>
    </source>
</evidence>
<dbReference type="Proteomes" id="UP000247810">
    <property type="component" value="Unassembled WGS sequence"/>
</dbReference>
<name>A0A319DK22_9EURO</name>
<sequence>MATNDPLLTYIDRLIASSRRNEYRIAHQLSVIIRPLFTEERNPVGVVARRIIEYYVNSRFSQNRDPQFSGEDGLDRFLYKFYDIFFDLARYIHFNDPRQKLLIDLIMELRKLVPGPLQIWKENFLTYDNVPINIRALYRCWADTRVFVPYDNLDSNAGQNNTSRLTLLLQRCNRYTYFSAFIAYCIRDGVLEVDNWLLDLDNPPFFYPAFAIVSCINNQSSHPLIRHSEVLVAANYINVIGRSVHASLIREYWRDRKGVEKGKKIWHEWTTRFRGVIDGLTMYPELVHAHTEALQIMETLDRLPLR</sequence>